<comment type="caution">
    <text evidence="3">The sequence shown here is derived from an EMBL/GenBank/DDBJ whole genome shotgun (WGS) entry which is preliminary data.</text>
</comment>
<dbReference type="GO" id="GO:0044325">
    <property type="term" value="F:transmembrane transporter binding"/>
    <property type="evidence" value="ECO:0007669"/>
    <property type="project" value="TreeGrafter"/>
</dbReference>
<dbReference type="InterPro" id="IPR035423">
    <property type="entry name" value="M60-like_N"/>
</dbReference>
<dbReference type="InterPro" id="IPR029062">
    <property type="entry name" value="Class_I_gatase-like"/>
</dbReference>
<gene>
    <name evidence="3" type="primary">tcaf_2</name>
    <name evidence="3" type="ORF">N1851_002642</name>
</gene>
<evidence type="ECO:0000259" key="2">
    <source>
        <dbReference type="PROSITE" id="PS51723"/>
    </source>
</evidence>
<comment type="similarity">
    <text evidence="1">Belongs to the TCAF family.</text>
</comment>
<dbReference type="PANTHER" id="PTHR15730">
    <property type="entry name" value="EXPERIMENTAL AUTOIMMUNE PROSTATITIS ANTIGEN 2-RELATED"/>
    <property type="match status" value="1"/>
</dbReference>
<dbReference type="Pfam" id="PF13402">
    <property type="entry name" value="Peptidase_M60"/>
    <property type="match status" value="1"/>
</dbReference>
<dbReference type="InterPro" id="IPR042279">
    <property type="entry name" value="Pep_M60_3"/>
</dbReference>
<dbReference type="Gene3D" id="3.40.390.80">
    <property type="entry name" value="Peptidase M60, enhancin-like domain 2"/>
    <property type="match status" value="1"/>
</dbReference>
<organism evidence="3 4">
    <name type="scientific">Merluccius polli</name>
    <name type="common">Benguela hake</name>
    <name type="synonym">Merluccius cadenati</name>
    <dbReference type="NCBI Taxonomy" id="89951"/>
    <lineage>
        <taxon>Eukaryota</taxon>
        <taxon>Metazoa</taxon>
        <taxon>Chordata</taxon>
        <taxon>Craniata</taxon>
        <taxon>Vertebrata</taxon>
        <taxon>Euteleostomi</taxon>
        <taxon>Actinopterygii</taxon>
        <taxon>Neopterygii</taxon>
        <taxon>Teleostei</taxon>
        <taxon>Neoteleostei</taxon>
        <taxon>Acanthomorphata</taxon>
        <taxon>Zeiogadaria</taxon>
        <taxon>Gadariae</taxon>
        <taxon>Gadiformes</taxon>
        <taxon>Gadoidei</taxon>
        <taxon>Merlucciidae</taxon>
        <taxon>Merluccius</taxon>
    </lineage>
</organism>
<protein>
    <submittedName>
        <fullName evidence="3">TRPM8 channel-associated factor</fullName>
    </submittedName>
</protein>
<name>A0AA47NA18_MERPO</name>
<dbReference type="FunFam" id="1.10.390.30:FF:000001">
    <property type="entry name" value="TRPM8 channel-associated factor 1"/>
    <property type="match status" value="1"/>
</dbReference>
<dbReference type="SMART" id="SM01276">
    <property type="entry name" value="M60-like"/>
    <property type="match status" value="1"/>
</dbReference>
<dbReference type="InterPro" id="IPR031161">
    <property type="entry name" value="Peptidase_M60_dom"/>
</dbReference>
<evidence type="ECO:0000313" key="4">
    <source>
        <dbReference type="Proteomes" id="UP001174136"/>
    </source>
</evidence>
<dbReference type="Pfam" id="PF17291">
    <property type="entry name" value="M60-like_N"/>
    <property type="match status" value="2"/>
</dbReference>
<reference evidence="3" key="1">
    <citation type="journal article" date="2023" name="Front. Mar. Sci.">
        <title>A new Merluccius polli reference genome to investigate the effects of global change in West African waters.</title>
        <authorList>
            <person name="Mateo J.L."/>
            <person name="Blanco-Fernandez C."/>
            <person name="Garcia-Vazquez E."/>
            <person name="Machado-Schiaffino G."/>
        </authorList>
    </citation>
    <scope>NUCLEOTIDE SEQUENCE</scope>
    <source>
        <strain evidence="3">C29</strain>
        <tissue evidence="3">Fin</tissue>
    </source>
</reference>
<dbReference type="SUPFAM" id="SSF52317">
    <property type="entry name" value="Class I glutamine amidotransferase-like"/>
    <property type="match status" value="1"/>
</dbReference>
<dbReference type="Proteomes" id="UP001174136">
    <property type="component" value="Unassembled WGS sequence"/>
</dbReference>
<dbReference type="PANTHER" id="PTHR15730:SF5">
    <property type="entry name" value="SI:CH211-210B2.2-RELATED"/>
    <property type="match status" value="1"/>
</dbReference>
<accession>A0AA47NA18</accession>
<keyword evidence="4" id="KW-1185">Reference proteome</keyword>
<dbReference type="InterPro" id="IPR051244">
    <property type="entry name" value="TCAF"/>
</dbReference>
<sequence>MCTLSHHEKAYVSITSGLRELDLRGPSVPSDLVLIGDHAFPLAMNPQGQVLMAASLFGRGRIVVLGHESYLTTLPTLVENALTWLRGDGSENLLVGIHQSCKPVADNISRSVFQAQVLGGFRQDLGVGVYVVDAYSMAPDVKSLVEFLKAGGGLLIAGQAWSWAGQHPKENVLLGFPGNKVSSVAGIYFSEHHGEVDNLPVYPQIPSSWLAVAIGKDFKDDLEFLLQGVSEFDISGGSVASEVLIHGPLSFPIGTTSDGQAFLAGAYYGQGRVIVITHEGFMGRKELAPFWKNALHWLDEGRNGVFGIQPSLGHVMALFSQMGVNCKKSGFSKDLSVYVCTAYSNKHAEEIQQFVAEGGGLLIGGHAWYWAQSHPMKNPMTDCEANHVLNRMGLSLLGSTVKAGCYKAPDPSKDNYHFRHMLRRFASHVTHGEELTADELVCLKKLGVDCANYLKIKAHHCPSYTQVLSTLTEILMKSGMPKVCDKCPAKSPKDHLLLSVGPEVYKVCPNPDALLPYLIKDNQAMPVFYDYRIPIDVNTKSQEWISTGLYLSPGMKTYMAIPAQIVNKGWHECFGSALFTANQSGALSYAAYPGSNSTCFQVQIGCQTDHLHAKELKRAACVHEWFPVTSEMMQVWNLWGGLLYLVAPPKTKVEGAVVMVQMAVPAAYYKSGEYVFNACLLAHGVTTPADWALMRKSPAPWAELEFDNIIFSVPSDAIRDLEHPEKVAALWNRIMSGIADLAAVSHKFPRKERFVADVQISHGWMHAGYPIMMCSSVAPQLLNTENSGCNNIWGFIHELGHNQQRGCWEFSPHTTECTCNLWSVYVHEEVLGINRAKAHPALKPESRVTRLKEYVKGGKDLKSWSVWVALETYLQLQEEFGWGAFKNVFAAYHNMTNIPKDNKGKMNLYTKTFSMAVEKNLCAFFKAWGWPIEAATEEELSKLPPWTNHPMARYNTTALRFTITTPPPPA</sequence>
<feature type="domain" description="Peptidase M60" evidence="2">
    <location>
        <begin position="542"/>
        <end position="881"/>
    </location>
</feature>
<dbReference type="Gene3D" id="1.10.390.30">
    <property type="entry name" value="Peptidase M60, enhancin-like domain 3"/>
    <property type="match status" value="1"/>
</dbReference>
<dbReference type="Gene3D" id="3.40.50.880">
    <property type="match status" value="1"/>
</dbReference>
<dbReference type="EMBL" id="JAOPHQ010000309">
    <property type="protein sequence ID" value="KAK0155024.1"/>
    <property type="molecule type" value="Genomic_DNA"/>
</dbReference>
<dbReference type="FunFam" id="3.40.390.80:FF:000001">
    <property type="entry name" value="TRPM8 channel-associated factor 1"/>
    <property type="match status" value="1"/>
</dbReference>
<dbReference type="AlphaFoldDB" id="A0AA47NA18"/>
<dbReference type="GO" id="GO:0005886">
    <property type="term" value="C:plasma membrane"/>
    <property type="evidence" value="ECO:0007669"/>
    <property type="project" value="TreeGrafter"/>
</dbReference>
<evidence type="ECO:0000313" key="3">
    <source>
        <dbReference type="EMBL" id="KAK0155024.1"/>
    </source>
</evidence>
<dbReference type="GO" id="GO:0090314">
    <property type="term" value="P:positive regulation of protein targeting to membrane"/>
    <property type="evidence" value="ECO:0007669"/>
    <property type="project" value="TreeGrafter"/>
</dbReference>
<evidence type="ECO:0000256" key="1">
    <source>
        <dbReference type="ARBA" id="ARBA00009770"/>
    </source>
</evidence>
<proteinExistence type="inferred from homology"/>
<dbReference type="PROSITE" id="PS51723">
    <property type="entry name" value="PEPTIDASE_M60"/>
    <property type="match status" value="1"/>
</dbReference>